<feature type="transmembrane region" description="Helical" evidence="27">
    <location>
        <begin position="123"/>
        <end position="140"/>
    </location>
</feature>
<dbReference type="SFLD" id="SFLDG00002">
    <property type="entry name" value="C1.7:_P-type_atpase_like"/>
    <property type="match status" value="1"/>
</dbReference>
<dbReference type="SUPFAM" id="SSF56784">
    <property type="entry name" value="HAD-like"/>
    <property type="match status" value="1"/>
</dbReference>
<feature type="transmembrane region" description="Helical" evidence="27">
    <location>
        <begin position="290"/>
        <end position="312"/>
    </location>
</feature>
<dbReference type="GO" id="GO:0005886">
    <property type="term" value="C:plasma membrane"/>
    <property type="evidence" value="ECO:0007669"/>
    <property type="project" value="UniProtKB-SubCell"/>
</dbReference>
<evidence type="ECO:0000259" key="28">
    <source>
        <dbReference type="SMART" id="SM00831"/>
    </source>
</evidence>
<dbReference type="InterPro" id="IPR006415">
    <property type="entry name" value="P-type_ATPase_IIIB"/>
</dbReference>
<evidence type="ECO:0000256" key="17">
    <source>
        <dbReference type="ARBA" id="ARBA00023004"/>
    </source>
</evidence>
<evidence type="ECO:0000256" key="11">
    <source>
        <dbReference type="ARBA" id="ARBA00022741"/>
    </source>
</evidence>
<dbReference type="GO" id="GO:0016887">
    <property type="term" value="F:ATP hydrolysis activity"/>
    <property type="evidence" value="ECO:0007669"/>
    <property type="project" value="InterPro"/>
</dbReference>
<keyword evidence="9 27" id="KW-0812">Transmembrane</keyword>
<evidence type="ECO:0000313" key="30">
    <source>
        <dbReference type="Proteomes" id="UP000593570"/>
    </source>
</evidence>
<dbReference type="PROSITE" id="PS00086">
    <property type="entry name" value="CYTOCHROME_P450"/>
    <property type="match status" value="1"/>
</dbReference>
<dbReference type="NCBIfam" id="TIGR01524">
    <property type="entry name" value="ATPase-IIIB_Mg"/>
    <property type="match status" value="1"/>
</dbReference>
<keyword evidence="6" id="KW-1003">Cell membrane</keyword>
<dbReference type="InterPro" id="IPR059000">
    <property type="entry name" value="ATPase_P-type_domA"/>
</dbReference>
<keyword evidence="17" id="KW-0408">Iron</keyword>
<feature type="transmembrane region" description="Helical" evidence="27">
    <location>
        <begin position="911"/>
        <end position="934"/>
    </location>
</feature>
<dbReference type="PROSITE" id="PS00154">
    <property type="entry name" value="ATPASE_E1_E2"/>
    <property type="match status" value="1"/>
</dbReference>
<dbReference type="InterPro" id="IPR004014">
    <property type="entry name" value="ATPase_P-typ_cation-transptr_N"/>
</dbReference>
<evidence type="ECO:0000256" key="7">
    <source>
        <dbReference type="ARBA" id="ARBA00022519"/>
    </source>
</evidence>
<dbReference type="SFLD" id="SFLDS00003">
    <property type="entry name" value="Haloacid_Dehalogenase"/>
    <property type="match status" value="1"/>
</dbReference>
<evidence type="ECO:0000256" key="5">
    <source>
        <dbReference type="ARBA" id="ARBA00013555"/>
    </source>
</evidence>
<dbReference type="Pfam" id="PF00690">
    <property type="entry name" value="Cation_ATPase_N"/>
    <property type="match status" value="1"/>
</dbReference>
<dbReference type="Pfam" id="PF00067">
    <property type="entry name" value="p450"/>
    <property type="match status" value="1"/>
</dbReference>
<evidence type="ECO:0000256" key="20">
    <source>
        <dbReference type="ARBA" id="ARBA00029806"/>
    </source>
</evidence>
<dbReference type="FunFam" id="1.10.630.10:FF:000053">
    <property type="entry name" value="Cytochrome P450 benzoate 4-monooxygenase"/>
    <property type="match status" value="1"/>
</dbReference>
<gene>
    <name evidence="29" type="ORF">HZS61_014903</name>
</gene>
<dbReference type="EC" id="7.2.2.14" evidence="4"/>
<evidence type="ECO:0000256" key="15">
    <source>
        <dbReference type="ARBA" id="ARBA00022989"/>
    </source>
</evidence>
<feature type="transmembrane region" description="Helical" evidence="27">
    <location>
        <begin position="783"/>
        <end position="806"/>
    </location>
</feature>
<dbReference type="InterPro" id="IPR001757">
    <property type="entry name" value="P_typ_ATPase"/>
</dbReference>
<evidence type="ECO:0000256" key="8">
    <source>
        <dbReference type="ARBA" id="ARBA00022553"/>
    </source>
</evidence>
<evidence type="ECO:0000256" key="23">
    <source>
        <dbReference type="ARBA" id="ARBA00066552"/>
    </source>
</evidence>
<dbReference type="GO" id="GO:0015444">
    <property type="term" value="F:P-type magnesium transporter activity"/>
    <property type="evidence" value="ECO:0007669"/>
    <property type="project" value="UniProtKB-EC"/>
</dbReference>
<evidence type="ECO:0000256" key="16">
    <source>
        <dbReference type="ARBA" id="ARBA00023002"/>
    </source>
</evidence>
<dbReference type="NCBIfam" id="TIGR01494">
    <property type="entry name" value="ATPase_P-type"/>
    <property type="match status" value="2"/>
</dbReference>
<dbReference type="InterPro" id="IPR036396">
    <property type="entry name" value="Cyt_P450_sf"/>
</dbReference>
<evidence type="ECO:0000256" key="27">
    <source>
        <dbReference type="SAM" id="Phobius"/>
    </source>
</evidence>
<keyword evidence="19" id="KW-0325">Glycoprotein</keyword>
<evidence type="ECO:0000313" key="29">
    <source>
        <dbReference type="EMBL" id="KAF6520645.1"/>
    </source>
</evidence>
<comment type="catalytic activity">
    <reaction evidence="22">
        <text>benzoate + reduced [NADPH--hemoprotein reductase] + O2 = 4-hydroxybenzoate + oxidized [NADPH--hemoprotein reductase] + H2O + H(+)</text>
        <dbReference type="Rhea" id="RHEA:18033"/>
        <dbReference type="Rhea" id="RHEA-COMP:11964"/>
        <dbReference type="Rhea" id="RHEA-COMP:11965"/>
        <dbReference type="ChEBI" id="CHEBI:15377"/>
        <dbReference type="ChEBI" id="CHEBI:15378"/>
        <dbReference type="ChEBI" id="CHEBI:15379"/>
        <dbReference type="ChEBI" id="CHEBI:16150"/>
        <dbReference type="ChEBI" id="CHEBI:17879"/>
        <dbReference type="ChEBI" id="CHEBI:57618"/>
        <dbReference type="ChEBI" id="CHEBI:58210"/>
        <dbReference type="EC" id="1.14.14.92"/>
    </reaction>
</comment>
<dbReference type="SUPFAM" id="SSF81665">
    <property type="entry name" value="Calcium ATPase, transmembrane domain M"/>
    <property type="match status" value="1"/>
</dbReference>
<keyword evidence="18 27" id="KW-0472">Membrane</keyword>
<evidence type="ECO:0000256" key="25">
    <source>
        <dbReference type="ARBA" id="ARBA00081895"/>
    </source>
</evidence>
<dbReference type="SFLD" id="SFLDF00027">
    <property type="entry name" value="p-type_atpase"/>
    <property type="match status" value="1"/>
</dbReference>
<dbReference type="Proteomes" id="UP000593570">
    <property type="component" value="Unassembled WGS sequence"/>
</dbReference>
<evidence type="ECO:0000256" key="14">
    <source>
        <dbReference type="ARBA" id="ARBA00022967"/>
    </source>
</evidence>
<keyword evidence="13" id="KW-0460">Magnesium</keyword>
<feature type="transmembrane region" description="Helical" evidence="27">
    <location>
        <begin position="324"/>
        <end position="347"/>
    </location>
</feature>
<comment type="similarity">
    <text evidence="3">Belongs to the cation transport ATPase (P-type) (TC 3.A.3) family. Type IIIB subfamily.</text>
</comment>
<dbReference type="Pfam" id="PF13246">
    <property type="entry name" value="Cation_ATPase"/>
    <property type="match status" value="1"/>
</dbReference>
<keyword evidence="11" id="KW-0547">Nucleotide-binding</keyword>
<evidence type="ECO:0000256" key="22">
    <source>
        <dbReference type="ARBA" id="ARBA00050706"/>
    </source>
</evidence>
<dbReference type="InterPro" id="IPR036412">
    <property type="entry name" value="HAD-like_sf"/>
</dbReference>
<evidence type="ECO:0000256" key="6">
    <source>
        <dbReference type="ARBA" id="ARBA00022475"/>
    </source>
</evidence>
<sequence>MARRDTNILGRLDLRNGKSRARTATWQLNPDRASKSTPEDILRWIASMTPDTALAHLVSSSDGISEAEATARLRIHGQNVVSSRKPQSWFMLLLSVIPNPFNILLMFLAILNVAMPDRSWEGFAVLMVMIVISVAVRFWQEFQSGVAIFRLQSAIIPKIRVRRPATYTDELQLSWTEGTVLETDLVPGDIVILVPGAIVPADCLILESSYLRISQSAWTGESEPVGKDAGPHDAKEAFSIFDFGNVALMGTNIVSGHGVGLVLRTGDDAMIATMVKEVEKKRQPNAFQKGILNVTWMLIGFMVVMVPIVLCISGKVTGDWKNAALFSISVAVGLVPEMLPAIVNANLARAAQQLSKKQAIVKRLDSVQNLGAMTVLCSDKTGTLTKDELSVHRYSNAEGEDNLNIMELAKVDSQIQGNSGNNMDRAILNYHLPNGDEVGVAHYEQVRVIPFDFERRRSGCIVRGITGQYLLIVKGAFDEVLTRCSSMRSAGKSEYLSTEMQARWRQLAMQKNMEGYRVLLVASRILGKSYVNELDLLETNMTLEGMISFSDPPKDDAKDAIASLTELGVQVKVLTGDSLPVALNICRSLELLQHSETMDDDAEAISGPELALLEDSDEFDLAVKRCSVFAKVTPKQKSLIVLALQKAGNCVGMLGDGINDCGALRDADVGISVDSGAGVAKDCADLILTEKGLSIIVRSVILGRITHGNTIKYIKMVASSNFGNVFSILAASAWLPFTPMTSIQLLAQNLLYDISQIAIPWDRVDEEYLTQPRRWNARDILKFIVVLGPTSSVIDMCTFSLNWFFYGIRTTTDNVKLAQTHWFLQGLLTQTLIVHLLRTAKFPIIQSRAAPILVFSTASIMAIGFVLPWIPAFRPAFSFAQPAPTFVGFLAAELLLYAVEVQVVKIIYIKIFELLISPWAPLALAVALVAWYILPWISNSNLRGIPAPFPAQFTNLWLLSTCRRGKRYEIVDEVHKKLGVLVRIAPNHVSVADADAINTIYGHGNGFLKADFYDTFVSIRRGLFNTRNRAEHSRKRKLVSHTFAPKSVLEFEPYIRQNLDIFINQWDRIASNKDADGYGSVDCLNWFNFLAFDIIADLAFGKPFGMLSTGADIAEVKASPTSPTIYAPAVEIMNRRGEVSATLGCLPQLKPYAKYFPDPFFSQGLQAVENLAGIAIARVSERLERGGDSTRKDLLARLMQGRDEKGEPLGRDELTAEALTQLIAGSDTTSNSSCALLYHVVRTPGVMQKLYEEISAVVPEDVAIPDYESVKHLPYLGYCINETLRIHSPSGIGLPREIPPNHKGVTLHGRYFGPGTILSVPTYTIHHSTEIWGPDADEFKPERWENLTDKQKTAFIPFSYGPRSCVGRNLAEMQMRLIATTWIKRYDVRLRQDVMETREGFLRKPMGLDVGLARR</sequence>
<dbReference type="GO" id="GO:0005506">
    <property type="term" value="F:iron ion binding"/>
    <property type="evidence" value="ECO:0007669"/>
    <property type="project" value="InterPro"/>
</dbReference>
<evidence type="ECO:0000256" key="9">
    <source>
        <dbReference type="ARBA" id="ARBA00022692"/>
    </source>
</evidence>
<dbReference type="SMART" id="SM00831">
    <property type="entry name" value="Cation_ATPase_N"/>
    <property type="match status" value="1"/>
</dbReference>
<feature type="transmembrane region" description="Helical" evidence="27">
    <location>
        <begin position="818"/>
        <end position="837"/>
    </location>
</feature>
<accession>A0A8H6GNE1</accession>
<evidence type="ECO:0000256" key="2">
    <source>
        <dbReference type="ARBA" id="ARBA00004429"/>
    </source>
</evidence>
<evidence type="ECO:0000256" key="4">
    <source>
        <dbReference type="ARBA" id="ARBA00012786"/>
    </source>
</evidence>
<organism evidence="29 30">
    <name type="scientific">Fusarium oxysporum f. sp. conglutinans</name>
    <dbReference type="NCBI Taxonomy" id="100902"/>
    <lineage>
        <taxon>Eukaryota</taxon>
        <taxon>Fungi</taxon>
        <taxon>Dikarya</taxon>
        <taxon>Ascomycota</taxon>
        <taxon>Pezizomycotina</taxon>
        <taxon>Sordariomycetes</taxon>
        <taxon>Hypocreomycetidae</taxon>
        <taxon>Hypocreales</taxon>
        <taxon>Nectriaceae</taxon>
        <taxon>Fusarium</taxon>
        <taxon>Fusarium oxysporum species complex</taxon>
    </lineage>
</organism>
<evidence type="ECO:0000256" key="24">
    <source>
        <dbReference type="ARBA" id="ARBA00072826"/>
    </source>
</evidence>
<keyword evidence="15 27" id="KW-1133">Transmembrane helix</keyword>
<keyword evidence="10" id="KW-0479">Metal-binding</keyword>
<evidence type="ECO:0000256" key="12">
    <source>
        <dbReference type="ARBA" id="ARBA00022840"/>
    </source>
</evidence>
<dbReference type="PRINTS" id="PR01836">
    <property type="entry name" value="MGATPASE"/>
</dbReference>
<keyword evidence="7" id="KW-0997">Cell inner membrane</keyword>
<dbReference type="InterPro" id="IPR023298">
    <property type="entry name" value="ATPase_P-typ_TM_dom_sf"/>
</dbReference>
<dbReference type="InterPro" id="IPR006068">
    <property type="entry name" value="ATPase_P-typ_cation-transptr_C"/>
</dbReference>
<dbReference type="PANTHER" id="PTHR42861">
    <property type="entry name" value="CALCIUM-TRANSPORTING ATPASE"/>
    <property type="match status" value="1"/>
</dbReference>
<dbReference type="InterPro" id="IPR044492">
    <property type="entry name" value="P_typ_ATPase_HD_dom"/>
</dbReference>
<dbReference type="InterPro" id="IPR023299">
    <property type="entry name" value="ATPase_P-typ_cyto_dom_N"/>
</dbReference>
<dbReference type="GO" id="GO:0020037">
    <property type="term" value="F:heme binding"/>
    <property type="evidence" value="ECO:0007669"/>
    <property type="project" value="InterPro"/>
</dbReference>
<evidence type="ECO:0000256" key="21">
    <source>
        <dbReference type="ARBA" id="ARBA00047295"/>
    </source>
</evidence>
<dbReference type="Pfam" id="PF00689">
    <property type="entry name" value="Cation_ATPase_C"/>
    <property type="match status" value="1"/>
</dbReference>
<comment type="catalytic activity">
    <reaction evidence="21">
        <text>Mg(2+)(out) + ATP + H2O = Mg(2+)(in) + ADP + phosphate + H(+)</text>
        <dbReference type="Rhea" id="RHEA:10260"/>
        <dbReference type="ChEBI" id="CHEBI:15377"/>
        <dbReference type="ChEBI" id="CHEBI:15378"/>
        <dbReference type="ChEBI" id="CHEBI:18420"/>
        <dbReference type="ChEBI" id="CHEBI:30616"/>
        <dbReference type="ChEBI" id="CHEBI:43474"/>
        <dbReference type="ChEBI" id="CHEBI:456216"/>
        <dbReference type="EC" id="7.2.2.14"/>
    </reaction>
</comment>
<dbReference type="SUPFAM" id="SSF81653">
    <property type="entry name" value="Calcium ATPase, transduction domain A"/>
    <property type="match status" value="1"/>
</dbReference>
<dbReference type="EMBL" id="JACDXP010000007">
    <property type="protein sequence ID" value="KAF6520645.1"/>
    <property type="molecule type" value="Genomic_DNA"/>
</dbReference>
<feature type="transmembrane region" description="Helical" evidence="27">
    <location>
        <begin position="876"/>
        <end position="899"/>
    </location>
</feature>
<dbReference type="EC" id="1.14.14.92" evidence="23"/>
<comment type="subcellular location">
    <subcellularLocation>
        <location evidence="2">Cell inner membrane</location>
        <topology evidence="2">Multi-pass membrane protein</topology>
    </subcellularLocation>
</comment>
<dbReference type="Gene3D" id="3.40.50.1000">
    <property type="entry name" value="HAD superfamily/HAD-like"/>
    <property type="match status" value="1"/>
</dbReference>
<comment type="function">
    <text evidence="1">Mediates magnesium influx to the cytosol.</text>
</comment>
<keyword evidence="16" id="KW-0560">Oxidoreductase</keyword>
<evidence type="ECO:0000256" key="18">
    <source>
        <dbReference type="ARBA" id="ARBA00023136"/>
    </source>
</evidence>
<dbReference type="Gene3D" id="2.70.150.10">
    <property type="entry name" value="Calcium-transporting ATPase, cytoplasmic transduction domain A"/>
    <property type="match status" value="1"/>
</dbReference>
<evidence type="ECO:0000256" key="19">
    <source>
        <dbReference type="ARBA" id="ARBA00023180"/>
    </source>
</evidence>
<evidence type="ECO:0000256" key="13">
    <source>
        <dbReference type="ARBA" id="ARBA00022842"/>
    </source>
</evidence>
<dbReference type="Gene3D" id="1.20.1110.10">
    <property type="entry name" value="Calcium-transporting ATPase, transmembrane domain"/>
    <property type="match status" value="1"/>
</dbReference>
<evidence type="ECO:0000256" key="3">
    <source>
        <dbReference type="ARBA" id="ARBA00008746"/>
    </source>
</evidence>
<evidence type="ECO:0000256" key="1">
    <source>
        <dbReference type="ARBA" id="ARBA00003954"/>
    </source>
</evidence>
<feature type="transmembrane region" description="Helical" evidence="27">
    <location>
        <begin position="849"/>
        <end position="870"/>
    </location>
</feature>
<dbReference type="GO" id="GO:0018664">
    <property type="term" value="F:benzoate 4-monooxygenase activity"/>
    <property type="evidence" value="ECO:0007669"/>
    <property type="project" value="UniProtKB-EC"/>
</dbReference>
<dbReference type="InterPro" id="IPR018303">
    <property type="entry name" value="ATPase_P-typ_P_site"/>
</dbReference>
<keyword evidence="8" id="KW-0597">Phosphoprotein</keyword>
<reference evidence="29 30" key="1">
    <citation type="journal article" date="2020" name="bioRxiv">
        <title>A chromosome-scale genome assembly for the Fusarium oxysporum strain Fo5176 to establish a model Arabidopsis-fungal pathosystem.</title>
        <authorList>
            <person name="Fokkens L."/>
            <person name="Guo L."/>
            <person name="Dora S."/>
            <person name="Wang B."/>
            <person name="Ye K."/>
            <person name="Sanchez-Rodriguez C."/>
            <person name="Croll D."/>
        </authorList>
    </citation>
    <scope>NUCLEOTIDE SEQUENCE [LARGE SCALE GENOMIC DNA]</scope>
    <source>
        <strain evidence="29 30">Fo5176</strain>
    </source>
</reference>
<protein>
    <recommendedName>
        <fullName evidence="24">Benzoate 4-monooxygenase bphA</fullName>
        <ecNumber evidence="23">1.14.14.92</ecNumber>
        <ecNumber evidence="4">7.2.2.14</ecNumber>
    </recommendedName>
    <alternativeName>
        <fullName evidence="25">Benzoate-para-hydroxylase A</fullName>
    </alternativeName>
    <alternativeName>
        <fullName evidence="26">Cytochrome P450 monooxygenase cyp53A1</fullName>
    </alternativeName>
    <alternativeName>
        <fullName evidence="5">Magnesium-transporting ATPase, P-type 1</fullName>
    </alternativeName>
    <alternativeName>
        <fullName evidence="20">Mg(2+) transport ATPase, P-type 1</fullName>
    </alternativeName>
</protein>
<feature type="domain" description="Cation-transporting P-type ATPase N-terminal" evidence="28">
    <location>
        <begin position="44"/>
        <end position="117"/>
    </location>
</feature>
<dbReference type="InterPro" id="IPR001128">
    <property type="entry name" value="Cyt_P450"/>
</dbReference>
<dbReference type="GO" id="GO:0005524">
    <property type="term" value="F:ATP binding"/>
    <property type="evidence" value="ECO:0007669"/>
    <property type="project" value="UniProtKB-KW"/>
</dbReference>
<evidence type="ECO:0000256" key="10">
    <source>
        <dbReference type="ARBA" id="ARBA00022723"/>
    </source>
</evidence>
<dbReference type="InterPro" id="IPR023214">
    <property type="entry name" value="HAD_sf"/>
</dbReference>
<dbReference type="InterPro" id="IPR008250">
    <property type="entry name" value="ATPase_P-typ_transduc_dom_A_sf"/>
</dbReference>
<keyword evidence="14" id="KW-1278">Translocase</keyword>
<proteinExistence type="inferred from homology"/>
<dbReference type="CDD" id="cd11061">
    <property type="entry name" value="CYP67-like"/>
    <property type="match status" value="1"/>
</dbReference>
<evidence type="ECO:0000256" key="26">
    <source>
        <dbReference type="ARBA" id="ARBA00082391"/>
    </source>
</evidence>
<dbReference type="InterPro" id="IPR017972">
    <property type="entry name" value="Cyt_P450_CS"/>
</dbReference>
<dbReference type="Pfam" id="PF00122">
    <property type="entry name" value="E1-E2_ATPase"/>
    <property type="match status" value="1"/>
</dbReference>
<keyword evidence="12" id="KW-0067">ATP-binding</keyword>
<comment type="caution">
    <text evidence="29">The sequence shown here is derived from an EMBL/GenBank/DDBJ whole genome shotgun (WGS) entry which is preliminary data.</text>
</comment>
<name>A0A8H6GNE1_FUSOX</name>
<dbReference type="Gene3D" id="1.10.630.10">
    <property type="entry name" value="Cytochrome P450"/>
    <property type="match status" value="1"/>
</dbReference>
<feature type="transmembrane region" description="Helical" evidence="27">
    <location>
        <begin position="89"/>
        <end position="111"/>
    </location>
</feature>
<dbReference type="SUPFAM" id="SSF48264">
    <property type="entry name" value="Cytochrome P450"/>
    <property type="match status" value="1"/>
</dbReference>
<dbReference type="Gene3D" id="3.40.1110.10">
    <property type="entry name" value="Calcium-transporting ATPase, cytoplasmic domain N"/>
    <property type="match status" value="1"/>
</dbReference>